<accession>A0A2G9UFF6</accession>
<dbReference type="InterPro" id="IPR041980">
    <property type="entry name" value="KOW_Spt5_6_metazoa"/>
</dbReference>
<dbReference type="OrthoDB" id="28901at2759"/>
<organism evidence="2 3">
    <name type="scientific">Teladorsagia circumcincta</name>
    <name type="common">Brown stomach worm</name>
    <name type="synonym">Ostertagia circumcincta</name>
    <dbReference type="NCBI Taxonomy" id="45464"/>
    <lineage>
        <taxon>Eukaryota</taxon>
        <taxon>Metazoa</taxon>
        <taxon>Ecdysozoa</taxon>
        <taxon>Nematoda</taxon>
        <taxon>Chromadorea</taxon>
        <taxon>Rhabditida</taxon>
        <taxon>Rhabditina</taxon>
        <taxon>Rhabditomorpha</taxon>
        <taxon>Strongyloidea</taxon>
        <taxon>Trichostrongylidae</taxon>
        <taxon>Teladorsagia</taxon>
    </lineage>
</organism>
<proteinExistence type="predicted"/>
<name>A0A2G9UFF6_TELCI</name>
<evidence type="ECO:0000313" key="2">
    <source>
        <dbReference type="EMBL" id="PIO68967.1"/>
    </source>
</evidence>
<dbReference type="AlphaFoldDB" id="A0A2G9UFF6"/>
<gene>
    <name evidence="2" type="ORF">TELCIR_09227</name>
</gene>
<dbReference type="Pfam" id="PF23288">
    <property type="entry name" value="KOW6_SPT5"/>
    <property type="match status" value="1"/>
</dbReference>
<keyword evidence="3" id="KW-1185">Reference proteome</keyword>
<dbReference type="EMBL" id="KZ346833">
    <property type="protein sequence ID" value="PIO68967.1"/>
    <property type="molecule type" value="Genomic_DNA"/>
</dbReference>
<evidence type="ECO:0000313" key="3">
    <source>
        <dbReference type="Proteomes" id="UP000230423"/>
    </source>
</evidence>
<reference evidence="2 3" key="1">
    <citation type="submission" date="2015-09" db="EMBL/GenBank/DDBJ databases">
        <title>Draft genome of the parasitic nematode Teladorsagia circumcincta isolate WARC Sus (inbred).</title>
        <authorList>
            <person name="Mitreva M."/>
        </authorList>
    </citation>
    <scope>NUCLEOTIDE SEQUENCE [LARGE SCALE GENOMIC DNA]</scope>
    <source>
        <strain evidence="2 3">S</strain>
    </source>
</reference>
<dbReference type="Proteomes" id="UP000230423">
    <property type="component" value="Unassembled WGS sequence"/>
</dbReference>
<feature type="non-terminal residue" evidence="2">
    <location>
        <position position="77"/>
    </location>
</feature>
<feature type="domain" description="Spt5 KOW" evidence="1">
    <location>
        <begin position="15"/>
        <end position="68"/>
    </location>
</feature>
<evidence type="ECO:0000259" key="1">
    <source>
        <dbReference type="Pfam" id="PF23288"/>
    </source>
</evidence>
<protein>
    <recommendedName>
        <fullName evidence="1">Spt5 KOW domain-containing protein</fullName>
    </recommendedName>
</protein>
<sequence length="77" mass="8878">MFGMDDAAHFLEGGEWVMEDPFVTIKSNYYEERFQNCEAIVTSVQDGRFHVYIHNMKCSATADFDQIETLGPEEGDY</sequence>